<evidence type="ECO:0000256" key="2">
    <source>
        <dbReference type="ARBA" id="ARBA00022741"/>
    </source>
</evidence>
<evidence type="ECO:0000313" key="5">
    <source>
        <dbReference type="EMBL" id="MBE9373555.1"/>
    </source>
</evidence>
<dbReference type="EMBL" id="JADEYC010000007">
    <property type="protein sequence ID" value="MBE9373555.1"/>
    <property type="molecule type" value="Genomic_DNA"/>
</dbReference>
<dbReference type="InterPro" id="IPR006015">
    <property type="entry name" value="Universal_stress_UspA"/>
</dbReference>
<keyword evidence="3" id="KW-0067">ATP-binding</keyword>
<name>A0A929B838_9PSEU</name>
<dbReference type="Pfam" id="PF00582">
    <property type="entry name" value="Usp"/>
    <property type="match status" value="2"/>
</dbReference>
<dbReference type="GO" id="GO:0005524">
    <property type="term" value="F:ATP binding"/>
    <property type="evidence" value="ECO:0007669"/>
    <property type="project" value="UniProtKB-KW"/>
</dbReference>
<protein>
    <submittedName>
        <fullName evidence="5">Universal stress protein</fullName>
    </submittedName>
</protein>
<evidence type="ECO:0000259" key="4">
    <source>
        <dbReference type="Pfam" id="PF00582"/>
    </source>
</evidence>
<dbReference type="CDD" id="cd00293">
    <property type="entry name" value="USP-like"/>
    <property type="match status" value="1"/>
</dbReference>
<organism evidence="5 6">
    <name type="scientific">Saccharopolyspora montiporae</name>
    <dbReference type="NCBI Taxonomy" id="2781240"/>
    <lineage>
        <taxon>Bacteria</taxon>
        <taxon>Bacillati</taxon>
        <taxon>Actinomycetota</taxon>
        <taxon>Actinomycetes</taxon>
        <taxon>Pseudonocardiales</taxon>
        <taxon>Pseudonocardiaceae</taxon>
        <taxon>Saccharopolyspora</taxon>
    </lineage>
</organism>
<sequence>MATTHLVGIDGSETALNALTWAAHDAVLHEATLHLISVATQPDLARNTRWLQQAQQIATDAGANTETRITRGKPATELIEASTGAERITVGNRGLADNTGTHLPLGSTAETVAMRAHCPAAVIPSTSRPDPTAPVIVGVDGSALSDPALRTAFDEASARGVGLIAVHVYSDTAVDEVWGQIEDWYELRQREEEVLAERLAGWHEQYPDVSVQRVVERDRPVRYLANHAATAQLIVVGSRGRGGMTGMLLGSTSRALLHIAPCPVLVVRLQHESPAGQ</sequence>
<dbReference type="PANTHER" id="PTHR46268">
    <property type="entry name" value="STRESS RESPONSE PROTEIN NHAX"/>
    <property type="match status" value="1"/>
</dbReference>
<comment type="similarity">
    <text evidence="1">Belongs to the universal stress protein A family.</text>
</comment>
<dbReference type="RefSeq" id="WP_193927012.1">
    <property type="nucleotide sequence ID" value="NZ_JADEYC010000007.1"/>
</dbReference>
<reference evidence="5" key="1">
    <citation type="submission" date="2020-10" db="EMBL/GenBank/DDBJ databases">
        <title>Diversity and distribution of actinomycetes associated with coral in the coast of Hainan.</title>
        <authorList>
            <person name="Li F."/>
        </authorList>
    </citation>
    <scope>NUCLEOTIDE SEQUENCE</scope>
    <source>
        <strain evidence="5">HNM0983</strain>
    </source>
</reference>
<feature type="domain" description="UspA" evidence="4">
    <location>
        <begin position="6"/>
        <end position="124"/>
    </location>
</feature>
<evidence type="ECO:0000256" key="1">
    <source>
        <dbReference type="ARBA" id="ARBA00008791"/>
    </source>
</evidence>
<proteinExistence type="inferred from homology"/>
<dbReference type="PANTHER" id="PTHR46268:SF27">
    <property type="entry name" value="UNIVERSAL STRESS PROTEIN RV2623"/>
    <property type="match status" value="1"/>
</dbReference>
<keyword evidence="2" id="KW-0547">Nucleotide-binding</keyword>
<dbReference type="PRINTS" id="PR01438">
    <property type="entry name" value="UNVRSLSTRESS"/>
</dbReference>
<comment type="caution">
    <text evidence="5">The sequence shown here is derived from an EMBL/GenBank/DDBJ whole genome shotgun (WGS) entry which is preliminary data.</text>
</comment>
<dbReference type="AlphaFoldDB" id="A0A929B838"/>
<evidence type="ECO:0000313" key="6">
    <source>
        <dbReference type="Proteomes" id="UP000598360"/>
    </source>
</evidence>
<gene>
    <name evidence="5" type="ORF">IQ251_03735</name>
</gene>
<feature type="domain" description="UspA" evidence="4">
    <location>
        <begin position="135"/>
        <end position="268"/>
    </location>
</feature>
<dbReference type="Gene3D" id="3.40.50.620">
    <property type="entry name" value="HUPs"/>
    <property type="match status" value="2"/>
</dbReference>
<keyword evidence="6" id="KW-1185">Reference proteome</keyword>
<dbReference type="InterPro" id="IPR006016">
    <property type="entry name" value="UspA"/>
</dbReference>
<dbReference type="SUPFAM" id="SSF52402">
    <property type="entry name" value="Adenine nucleotide alpha hydrolases-like"/>
    <property type="match status" value="2"/>
</dbReference>
<evidence type="ECO:0000256" key="3">
    <source>
        <dbReference type="ARBA" id="ARBA00022840"/>
    </source>
</evidence>
<dbReference type="InterPro" id="IPR014729">
    <property type="entry name" value="Rossmann-like_a/b/a_fold"/>
</dbReference>
<dbReference type="Proteomes" id="UP000598360">
    <property type="component" value="Unassembled WGS sequence"/>
</dbReference>
<accession>A0A929B838</accession>